<evidence type="ECO:0000256" key="1">
    <source>
        <dbReference type="SAM" id="Phobius"/>
    </source>
</evidence>
<organism evidence="2">
    <name type="scientific">Myoviridae sp. ctCo31</name>
    <dbReference type="NCBI Taxonomy" id="2825053"/>
    <lineage>
        <taxon>Viruses</taxon>
        <taxon>Duplodnaviria</taxon>
        <taxon>Heunggongvirae</taxon>
        <taxon>Uroviricota</taxon>
        <taxon>Caudoviricetes</taxon>
    </lineage>
</organism>
<proteinExistence type="predicted"/>
<sequence>MKELEFRISMVHGKTLLYRLMQILVVILMVSKYKNTIKIFVKFNLCVQMILN</sequence>
<evidence type="ECO:0000313" key="2">
    <source>
        <dbReference type="EMBL" id="DAF95647.1"/>
    </source>
</evidence>
<reference evidence="2" key="1">
    <citation type="journal article" date="2021" name="Proc. Natl. Acad. Sci. U.S.A.">
        <title>A Catalog of Tens of Thousands of Viruses from Human Metagenomes Reveals Hidden Associations with Chronic Diseases.</title>
        <authorList>
            <person name="Tisza M.J."/>
            <person name="Buck C.B."/>
        </authorList>
    </citation>
    <scope>NUCLEOTIDE SEQUENCE</scope>
    <source>
        <strain evidence="2">CtCo31</strain>
    </source>
</reference>
<protein>
    <submittedName>
        <fullName evidence="2">Uncharacterized protein</fullName>
    </submittedName>
</protein>
<name>A0A8S5UME1_9CAUD</name>
<accession>A0A8S5UME1</accession>
<keyword evidence="1" id="KW-1133">Transmembrane helix</keyword>
<keyword evidence="1" id="KW-0812">Transmembrane</keyword>
<feature type="transmembrane region" description="Helical" evidence="1">
    <location>
        <begin position="16"/>
        <end position="33"/>
    </location>
</feature>
<dbReference type="EMBL" id="BK016109">
    <property type="protein sequence ID" value="DAF95647.1"/>
    <property type="molecule type" value="Genomic_DNA"/>
</dbReference>
<keyword evidence="1" id="KW-0472">Membrane</keyword>